<feature type="transmembrane region" description="Helical" evidence="7">
    <location>
        <begin position="312"/>
        <end position="334"/>
    </location>
</feature>
<feature type="transmembrane region" description="Helical" evidence="7">
    <location>
        <begin position="486"/>
        <end position="505"/>
    </location>
</feature>
<evidence type="ECO:0000313" key="9">
    <source>
        <dbReference type="Proteomes" id="UP000309992"/>
    </source>
</evidence>
<dbReference type="Proteomes" id="UP000309992">
    <property type="component" value="Unassembled WGS sequence"/>
</dbReference>
<feature type="transmembrane region" description="Helical" evidence="7">
    <location>
        <begin position="163"/>
        <end position="183"/>
    </location>
</feature>
<accession>A0ABY2S9Y5</accession>
<comment type="subcellular location">
    <subcellularLocation>
        <location evidence="1">Cell membrane</location>
        <topology evidence="1">Multi-pass membrane protein</topology>
    </subcellularLocation>
</comment>
<feature type="transmembrane region" description="Helical" evidence="7">
    <location>
        <begin position="400"/>
        <end position="425"/>
    </location>
</feature>
<protein>
    <submittedName>
        <fullName evidence="8">APC family permease</fullName>
    </submittedName>
</protein>
<name>A0ABY2S9Y5_9PSEU</name>
<comment type="caution">
    <text evidence="8">The sequence shown here is derived from an EMBL/GenBank/DDBJ whole genome shotgun (WGS) entry which is preliminary data.</text>
</comment>
<evidence type="ECO:0000256" key="1">
    <source>
        <dbReference type="ARBA" id="ARBA00004651"/>
    </source>
</evidence>
<evidence type="ECO:0000256" key="7">
    <source>
        <dbReference type="SAM" id="Phobius"/>
    </source>
</evidence>
<evidence type="ECO:0000256" key="5">
    <source>
        <dbReference type="ARBA" id="ARBA00023136"/>
    </source>
</evidence>
<evidence type="ECO:0000256" key="3">
    <source>
        <dbReference type="ARBA" id="ARBA00022692"/>
    </source>
</evidence>
<feature type="transmembrane region" description="Helical" evidence="7">
    <location>
        <begin position="517"/>
        <end position="535"/>
    </location>
</feature>
<dbReference type="Pfam" id="PF13520">
    <property type="entry name" value="AA_permease_2"/>
    <property type="match status" value="1"/>
</dbReference>
<feature type="transmembrane region" description="Helical" evidence="7">
    <location>
        <begin position="346"/>
        <end position="366"/>
    </location>
</feature>
<feature type="transmembrane region" description="Helical" evidence="7">
    <location>
        <begin position="244"/>
        <end position="262"/>
    </location>
</feature>
<keyword evidence="3 7" id="KW-0812">Transmembrane</keyword>
<feature type="transmembrane region" description="Helical" evidence="7">
    <location>
        <begin position="125"/>
        <end position="143"/>
    </location>
</feature>
<dbReference type="PANTHER" id="PTHR42770">
    <property type="entry name" value="AMINO ACID TRANSPORTER-RELATED"/>
    <property type="match status" value="1"/>
</dbReference>
<evidence type="ECO:0000256" key="6">
    <source>
        <dbReference type="SAM" id="MobiDB-lite"/>
    </source>
</evidence>
<feature type="transmembrane region" description="Helical" evidence="7">
    <location>
        <begin position="547"/>
        <end position="564"/>
    </location>
</feature>
<feature type="transmembrane region" description="Helical" evidence="7">
    <location>
        <begin position="446"/>
        <end position="466"/>
    </location>
</feature>
<keyword evidence="2" id="KW-1003">Cell membrane</keyword>
<evidence type="ECO:0000313" key="8">
    <source>
        <dbReference type="EMBL" id="TKG72437.1"/>
    </source>
</evidence>
<gene>
    <name evidence="8" type="ORF">FCN18_04045</name>
</gene>
<feature type="region of interest" description="Disordered" evidence="6">
    <location>
        <begin position="93"/>
        <end position="118"/>
    </location>
</feature>
<evidence type="ECO:0000256" key="4">
    <source>
        <dbReference type="ARBA" id="ARBA00022989"/>
    </source>
</evidence>
<organism evidence="8 9">
    <name type="scientific">Prauserella endophytica</name>
    <dbReference type="NCBI Taxonomy" id="1592324"/>
    <lineage>
        <taxon>Bacteria</taxon>
        <taxon>Bacillati</taxon>
        <taxon>Actinomycetota</taxon>
        <taxon>Actinomycetes</taxon>
        <taxon>Pseudonocardiales</taxon>
        <taxon>Pseudonocardiaceae</taxon>
        <taxon>Prauserella</taxon>
        <taxon>Prauserella coralliicola group</taxon>
    </lineage>
</organism>
<dbReference type="InterPro" id="IPR050367">
    <property type="entry name" value="APC_superfamily"/>
</dbReference>
<proteinExistence type="predicted"/>
<evidence type="ECO:0000256" key="2">
    <source>
        <dbReference type="ARBA" id="ARBA00022475"/>
    </source>
</evidence>
<sequence length="579" mass="59974">MDHPGRERPRVLGAQKRVLAVWRIGRCAISLAGHMFTTAPASHGQVDRRTPGRANAVAPARNQGRILALLEDMTRARVRCVAGIPVLNPSVFQANGGEHMRPDPPTSEKLDPPSSAEKTASLERGAIGATGVAIMVLAGAAPLTSLSSNIALSLGFGVGQSTVLVIVLIAVVLTLFATAYTALSRTVVNAGALYAYIAHGLGRTIGASGAIIATILYNVAAAAFAALGGHFLGIGLATYAGIDLPWWIYTLLILMLVAALSLRGIASLARFTSIICAAQFALFAVLVVAVLVQNPGGFSFDVLSPAALSNDGVYLSIALLVLIFTGFESAAAYGEEGKKPRQMVSRATYLVLFALTFAYAAGTWAVTAAVDDVGAAARANPDTLLGTVFVTYLGDWSGPVLYFVVTASLVGAAISMHAVATRYLFSLGRSSLLPDSLSRAYGPRNLPRVSICTQIALTMLVLAPFALTGTSVFAGLLPAVAGHNSLGIVLLMTAVCVSVIVAAARGRLNGSLWATRIAPAIAGLALAGCEVLIILNFSSVTGTEDPWINFLPLLLVAGAAYGAWKQRTLGKAADAAPSR</sequence>
<keyword evidence="5 7" id="KW-0472">Membrane</keyword>
<feature type="transmembrane region" description="Helical" evidence="7">
    <location>
        <begin position="274"/>
        <end position="292"/>
    </location>
</feature>
<dbReference type="EMBL" id="SWMS01000002">
    <property type="protein sequence ID" value="TKG72437.1"/>
    <property type="molecule type" value="Genomic_DNA"/>
</dbReference>
<keyword evidence="4 7" id="KW-1133">Transmembrane helix</keyword>
<reference evidence="8 9" key="1">
    <citation type="journal article" date="2015" name="Antonie Van Leeuwenhoek">
        <title>Prauserella endophytica sp. nov., an endophytic actinobacterium isolated from Tamarix taklamakanensis.</title>
        <authorList>
            <person name="Liu J.M."/>
            <person name="Habden X."/>
            <person name="Guo L."/>
            <person name="Tuo L."/>
            <person name="Jiang Z.K."/>
            <person name="Liu S.W."/>
            <person name="Liu X.F."/>
            <person name="Chen L."/>
            <person name="Li R.F."/>
            <person name="Zhang Y.Q."/>
            <person name="Sun C.H."/>
        </authorList>
    </citation>
    <scope>NUCLEOTIDE SEQUENCE [LARGE SCALE GENOMIC DNA]</scope>
    <source>
        <strain evidence="8 9">CGMCC 4.7182</strain>
    </source>
</reference>
<dbReference type="InterPro" id="IPR002293">
    <property type="entry name" value="AA/rel_permease1"/>
</dbReference>
<keyword evidence="9" id="KW-1185">Reference proteome</keyword>
<dbReference type="PANTHER" id="PTHR42770:SF16">
    <property type="entry name" value="AMINO ACID PERMEASE"/>
    <property type="match status" value="1"/>
</dbReference>
<feature type="compositionally biased region" description="Basic and acidic residues" evidence="6">
    <location>
        <begin position="98"/>
        <end position="111"/>
    </location>
</feature>
<dbReference type="Gene3D" id="1.20.1740.10">
    <property type="entry name" value="Amino acid/polyamine transporter I"/>
    <property type="match status" value="1"/>
</dbReference>
<feature type="transmembrane region" description="Helical" evidence="7">
    <location>
        <begin position="204"/>
        <end position="232"/>
    </location>
</feature>